<sequence length="143" mass="15332">MLVAVSVVVGNFAGQEVVMAVGNFESQQMLVAVGNFESQQVPVAVGNFEHQQVQSSVFASEFEHDQCSCYVKAGAVERRIDSDGGQNDCAVAFSQWHSVNGHQTRKKRSGRATGITSKETTGVDRGGKKGKSVLVVGREMRVA</sequence>
<reference evidence="1 2" key="2">
    <citation type="journal article" date="2022" name="Mol. Ecol. Resour.">
        <title>The genomes of chicory, endive, great burdock and yacon provide insights into Asteraceae paleo-polyploidization history and plant inulin production.</title>
        <authorList>
            <person name="Fan W."/>
            <person name="Wang S."/>
            <person name="Wang H."/>
            <person name="Wang A."/>
            <person name="Jiang F."/>
            <person name="Liu H."/>
            <person name="Zhao H."/>
            <person name="Xu D."/>
            <person name="Zhang Y."/>
        </authorList>
    </citation>
    <scope>NUCLEOTIDE SEQUENCE [LARGE SCALE GENOMIC DNA]</scope>
    <source>
        <strain evidence="2">cv. Yunnan</strain>
        <tissue evidence="1">Leaves</tissue>
    </source>
</reference>
<comment type="caution">
    <text evidence="1">The sequence shown here is derived from an EMBL/GenBank/DDBJ whole genome shotgun (WGS) entry which is preliminary data.</text>
</comment>
<organism evidence="1 2">
    <name type="scientific">Smallanthus sonchifolius</name>
    <dbReference type="NCBI Taxonomy" id="185202"/>
    <lineage>
        <taxon>Eukaryota</taxon>
        <taxon>Viridiplantae</taxon>
        <taxon>Streptophyta</taxon>
        <taxon>Embryophyta</taxon>
        <taxon>Tracheophyta</taxon>
        <taxon>Spermatophyta</taxon>
        <taxon>Magnoliopsida</taxon>
        <taxon>eudicotyledons</taxon>
        <taxon>Gunneridae</taxon>
        <taxon>Pentapetalae</taxon>
        <taxon>asterids</taxon>
        <taxon>campanulids</taxon>
        <taxon>Asterales</taxon>
        <taxon>Asteraceae</taxon>
        <taxon>Asteroideae</taxon>
        <taxon>Heliantheae alliance</taxon>
        <taxon>Millerieae</taxon>
        <taxon>Smallanthus</taxon>
    </lineage>
</organism>
<gene>
    <name evidence="1" type="ORF">L1987_48517</name>
</gene>
<evidence type="ECO:0000313" key="2">
    <source>
        <dbReference type="Proteomes" id="UP001056120"/>
    </source>
</evidence>
<proteinExistence type="predicted"/>
<dbReference type="EMBL" id="CM042033">
    <property type="protein sequence ID" value="KAI3773977.1"/>
    <property type="molecule type" value="Genomic_DNA"/>
</dbReference>
<reference evidence="2" key="1">
    <citation type="journal article" date="2022" name="Mol. Ecol. Resour.">
        <title>The genomes of chicory, endive, great burdock and yacon provide insights into Asteraceae palaeo-polyploidization history and plant inulin production.</title>
        <authorList>
            <person name="Fan W."/>
            <person name="Wang S."/>
            <person name="Wang H."/>
            <person name="Wang A."/>
            <person name="Jiang F."/>
            <person name="Liu H."/>
            <person name="Zhao H."/>
            <person name="Xu D."/>
            <person name="Zhang Y."/>
        </authorList>
    </citation>
    <scope>NUCLEOTIDE SEQUENCE [LARGE SCALE GENOMIC DNA]</scope>
    <source>
        <strain evidence="2">cv. Yunnan</strain>
    </source>
</reference>
<evidence type="ECO:0000313" key="1">
    <source>
        <dbReference type="EMBL" id="KAI3773977.1"/>
    </source>
</evidence>
<name>A0ACB9FS77_9ASTR</name>
<dbReference type="Proteomes" id="UP001056120">
    <property type="component" value="Linkage Group LG16"/>
</dbReference>
<protein>
    <submittedName>
        <fullName evidence="1">Uncharacterized protein</fullName>
    </submittedName>
</protein>
<keyword evidence="2" id="KW-1185">Reference proteome</keyword>
<accession>A0ACB9FS77</accession>